<accession>A0ABQ9ZFL8</accession>
<reference evidence="1 2" key="1">
    <citation type="journal article" date="2023" name="Nucleic Acids Res.">
        <title>The hologenome of Daphnia magna reveals possible DNA methylation and microbiome-mediated evolution of the host genome.</title>
        <authorList>
            <person name="Chaturvedi A."/>
            <person name="Li X."/>
            <person name="Dhandapani V."/>
            <person name="Marshall H."/>
            <person name="Kissane S."/>
            <person name="Cuenca-Cambronero M."/>
            <person name="Asole G."/>
            <person name="Calvet F."/>
            <person name="Ruiz-Romero M."/>
            <person name="Marangio P."/>
            <person name="Guigo R."/>
            <person name="Rago D."/>
            <person name="Mirbahai L."/>
            <person name="Eastwood N."/>
            <person name="Colbourne J.K."/>
            <person name="Zhou J."/>
            <person name="Mallon E."/>
            <person name="Orsini L."/>
        </authorList>
    </citation>
    <scope>NUCLEOTIDE SEQUENCE [LARGE SCALE GENOMIC DNA]</scope>
    <source>
        <strain evidence="1">LRV0_1</strain>
    </source>
</reference>
<dbReference type="EMBL" id="JAOYFB010000003">
    <property type="protein sequence ID" value="KAK4011727.1"/>
    <property type="molecule type" value="Genomic_DNA"/>
</dbReference>
<dbReference type="Proteomes" id="UP001234178">
    <property type="component" value="Unassembled WGS sequence"/>
</dbReference>
<sequence length="61" mass="7284">MWISITCDVHLNPDCRGDNIHVVRRLLKRNFFLWGEFTKIGCHHVMGNHFLTVDDWMICLQ</sequence>
<evidence type="ECO:0000313" key="1">
    <source>
        <dbReference type="EMBL" id="KAK4011727.1"/>
    </source>
</evidence>
<comment type="caution">
    <text evidence="1">The sequence shown here is derived from an EMBL/GenBank/DDBJ whole genome shotgun (WGS) entry which is preliminary data.</text>
</comment>
<proteinExistence type="predicted"/>
<name>A0ABQ9ZFL8_9CRUS</name>
<keyword evidence="2" id="KW-1185">Reference proteome</keyword>
<organism evidence="1 2">
    <name type="scientific">Daphnia magna</name>
    <dbReference type="NCBI Taxonomy" id="35525"/>
    <lineage>
        <taxon>Eukaryota</taxon>
        <taxon>Metazoa</taxon>
        <taxon>Ecdysozoa</taxon>
        <taxon>Arthropoda</taxon>
        <taxon>Crustacea</taxon>
        <taxon>Branchiopoda</taxon>
        <taxon>Diplostraca</taxon>
        <taxon>Cladocera</taxon>
        <taxon>Anomopoda</taxon>
        <taxon>Daphniidae</taxon>
        <taxon>Daphnia</taxon>
    </lineage>
</organism>
<evidence type="ECO:0000313" key="2">
    <source>
        <dbReference type="Proteomes" id="UP001234178"/>
    </source>
</evidence>
<gene>
    <name evidence="1" type="ORF">OUZ56_020842</name>
</gene>
<protein>
    <submittedName>
        <fullName evidence="1">Uncharacterized protein</fullName>
    </submittedName>
</protein>